<evidence type="ECO:0000256" key="17">
    <source>
        <dbReference type="SAM" id="Phobius"/>
    </source>
</evidence>
<dbReference type="InterPro" id="IPR033904">
    <property type="entry name" value="Trans_IPPS_HH"/>
</dbReference>
<name>A0A261XZX8_9FUNG</name>
<feature type="compositionally biased region" description="Low complexity" evidence="16">
    <location>
        <begin position="810"/>
        <end position="837"/>
    </location>
</feature>
<feature type="region of interest" description="Disordered" evidence="16">
    <location>
        <begin position="775"/>
        <end position="877"/>
    </location>
</feature>
<evidence type="ECO:0000256" key="11">
    <source>
        <dbReference type="ARBA" id="ARBA00023098"/>
    </source>
</evidence>
<dbReference type="SFLD" id="SFLDS00005">
    <property type="entry name" value="Isoprenoid_Synthase_Type_I"/>
    <property type="match status" value="1"/>
</dbReference>
<keyword evidence="5" id="KW-0444">Lipid biosynthesis</keyword>
<dbReference type="Gene3D" id="3.40.50.10190">
    <property type="entry name" value="BRCT domain"/>
    <property type="match status" value="1"/>
</dbReference>
<evidence type="ECO:0000256" key="4">
    <source>
        <dbReference type="ARBA" id="ARBA00012373"/>
    </source>
</evidence>
<dbReference type="GO" id="GO:0006696">
    <property type="term" value="P:ergosterol biosynthetic process"/>
    <property type="evidence" value="ECO:0007669"/>
    <property type="project" value="TreeGrafter"/>
</dbReference>
<dbReference type="InterPro" id="IPR006449">
    <property type="entry name" value="Squal_synth-like"/>
</dbReference>
<evidence type="ECO:0000313" key="20">
    <source>
        <dbReference type="Proteomes" id="UP000242875"/>
    </source>
</evidence>
<evidence type="ECO:0000256" key="15">
    <source>
        <dbReference type="SAM" id="Coils"/>
    </source>
</evidence>
<dbReference type="GO" id="GO:0051996">
    <property type="term" value="F:squalene synthase [NAD(P)H] activity"/>
    <property type="evidence" value="ECO:0007669"/>
    <property type="project" value="UniProtKB-EC"/>
</dbReference>
<feature type="compositionally biased region" description="Polar residues" evidence="16">
    <location>
        <begin position="783"/>
        <end position="794"/>
    </location>
</feature>
<evidence type="ECO:0000256" key="7">
    <source>
        <dbReference type="ARBA" id="ARBA00022692"/>
    </source>
</evidence>
<dbReference type="GO" id="GO:0005789">
    <property type="term" value="C:endoplasmic reticulum membrane"/>
    <property type="evidence" value="ECO:0007669"/>
    <property type="project" value="TreeGrafter"/>
</dbReference>
<evidence type="ECO:0000256" key="12">
    <source>
        <dbReference type="ARBA" id="ARBA00023136"/>
    </source>
</evidence>
<dbReference type="CDD" id="cd00683">
    <property type="entry name" value="Trans_IPPS_HH"/>
    <property type="match status" value="1"/>
</dbReference>
<keyword evidence="10" id="KW-0756">Sterol biosynthesis</keyword>
<feature type="transmembrane region" description="Helical" evidence="17">
    <location>
        <begin position="1383"/>
        <end position="1405"/>
    </location>
</feature>
<dbReference type="EMBL" id="MVBO01000063">
    <property type="protein sequence ID" value="OZJ03920.1"/>
    <property type="molecule type" value="Genomic_DNA"/>
</dbReference>
<keyword evidence="15" id="KW-0175">Coiled coil</keyword>
<evidence type="ECO:0000256" key="10">
    <source>
        <dbReference type="ARBA" id="ARBA00023011"/>
    </source>
</evidence>
<keyword evidence="8" id="KW-0752">Steroid biosynthesis</keyword>
<dbReference type="FunFam" id="1.10.600.10:FF:000003">
    <property type="entry name" value="Farnesyl-diphosphate farnesyltransferase 1"/>
    <property type="match status" value="1"/>
</dbReference>
<feature type="region of interest" description="Disordered" evidence="16">
    <location>
        <begin position="364"/>
        <end position="389"/>
    </location>
</feature>
<feature type="coiled-coil region" evidence="15">
    <location>
        <begin position="157"/>
        <end position="240"/>
    </location>
</feature>
<evidence type="ECO:0000256" key="9">
    <source>
        <dbReference type="ARBA" id="ARBA00022989"/>
    </source>
</evidence>
<dbReference type="InterPro" id="IPR008949">
    <property type="entry name" value="Isoprenoid_synthase_dom_sf"/>
</dbReference>
<dbReference type="Pfam" id="PF00494">
    <property type="entry name" value="SQS_PSY"/>
    <property type="match status" value="1"/>
</dbReference>
<comment type="caution">
    <text evidence="19">The sequence shown here is derived from an EMBL/GenBank/DDBJ whole genome shotgun (WGS) entry which is preliminary data.</text>
</comment>
<keyword evidence="12 17" id="KW-0472">Membrane</keyword>
<dbReference type="PANTHER" id="PTHR11626">
    <property type="entry name" value="FARNESYL-DIPHOSPHATE FARNESYLTRANSFERASE"/>
    <property type="match status" value="1"/>
</dbReference>
<evidence type="ECO:0000256" key="14">
    <source>
        <dbReference type="ARBA" id="ARBA00023221"/>
    </source>
</evidence>
<dbReference type="PROSITE" id="PS01044">
    <property type="entry name" value="SQUALEN_PHYTOEN_SYN_1"/>
    <property type="match status" value="1"/>
</dbReference>
<comment type="cofactor">
    <cofactor evidence="1">
        <name>Mg(2+)</name>
        <dbReference type="ChEBI" id="CHEBI:18420"/>
    </cofactor>
</comment>
<dbReference type="InterPro" id="IPR002060">
    <property type="entry name" value="Squ/phyt_synthse"/>
</dbReference>
<keyword evidence="14" id="KW-0753">Steroid metabolism</keyword>
<keyword evidence="9 17" id="KW-1133">Transmembrane helix</keyword>
<dbReference type="OrthoDB" id="431150at2759"/>
<dbReference type="SFLD" id="SFLDG01018">
    <property type="entry name" value="Squalene/Phytoene_Synthase_Lik"/>
    <property type="match status" value="1"/>
</dbReference>
<dbReference type="InterPro" id="IPR001357">
    <property type="entry name" value="BRCT_dom"/>
</dbReference>
<evidence type="ECO:0000313" key="19">
    <source>
        <dbReference type="EMBL" id="OZJ03920.1"/>
    </source>
</evidence>
<evidence type="ECO:0000256" key="3">
    <source>
        <dbReference type="ARBA" id="ARBA00006251"/>
    </source>
</evidence>
<keyword evidence="11" id="KW-0443">Lipid metabolism</keyword>
<dbReference type="Gene3D" id="1.10.600.10">
    <property type="entry name" value="Farnesyl Diphosphate Synthase"/>
    <property type="match status" value="1"/>
</dbReference>
<dbReference type="Gene3D" id="1.10.287.1490">
    <property type="match status" value="1"/>
</dbReference>
<keyword evidence="20" id="KW-1185">Reference proteome</keyword>
<comment type="similarity">
    <text evidence="3">Belongs to the phytoene/squalene synthase family.</text>
</comment>
<reference evidence="19 20" key="1">
    <citation type="journal article" date="2017" name="Mycologia">
        <title>Bifiguratus adelaidae, gen. et sp. nov., a new member of Mucoromycotina in endophytic and soil-dwelling habitats.</title>
        <authorList>
            <person name="Torres-Cruz T.J."/>
            <person name="Billingsley Tobias T.L."/>
            <person name="Almatruk M."/>
            <person name="Hesse C."/>
            <person name="Kuske C.R."/>
            <person name="Desiro A."/>
            <person name="Benucci G.M."/>
            <person name="Bonito G."/>
            <person name="Stajich J.E."/>
            <person name="Dunlap C."/>
            <person name="Arnold A.E."/>
            <person name="Porras-Alfaro A."/>
        </authorList>
    </citation>
    <scope>NUCLEOTIDE SEQUENCE [LARGE SCALE GENOMIC DNA]</scope>
    <source>
        <strain evidence="19 20">AZ0501</strain>
    </source>
</reference>
<dbReference type="GO" id="GO:0045338">
    <property type="term" value="P:farnesyl diphosphate metabolic process"/>
    <property type="evidence" value="ECO:0007669"/>
    <property type="project" value="InterPro"/>
</dbReference>
<dbReference type="PANTHER" id="PTHR11626:SF2">
    <property type="entry name" value="SQUALENE SYNTHASE"/>
    <property type="match status" value="1"/>
</dbReference>
<keyword evidence="7 17" id="KW-0812">Transmembrane</keyword>
<feature type="domain" description="BRCT" evidence="18">
    <location>
        <begin position="906"/>
        <end position="997"/>
    </location>
</feature>
<dbReference type="InterPro" id="IPR019845">
    <property type="entry name" value="Squalene/phytoene_synthase_CS"/>
</dbReference>
<dbReference type="InterPro" id="IPR044844">
    <property type="entry name" value="Trans_IPPS_euk-type"/>
</dbReference>
<accession>A0A261XZX8</accession>
<dbReference type="SUPFAM" id="SSF52113">
    <property type="entry name" value="BRCT domain"/>
    <property type="match status" value="1"/>
</dbReference>
<dbReference type="CDD" id="cd00027">
    <property type="entry name" value="BRCT"/>
    <property type="match status" value="1"/>
</dbReference>
<evidence type="ECO:0000256" key="2">
    <source>
        <dbReference type="ARBA" id="ARBA00004370"/>
    </source>
</evidence>
<dbReference type="PROSITE" id="PS50172">
    <property type="entry name" value="BRCT"/>
    <property type="match status" value="1"/>
</dbReference>
<protein>
    <recommendedName>
        <fullName evidence="4">squalene synthase</fullName>
        <ecNumber evidence="4">2.5.1.21</ecNumber>
    </recommendedName>
</protein>
<evidence type="ECO:0000259" key="18">
    <source>
        <dbReference type="PROSITE" id="PS50172"/>
    </source>
</evidence>
<evidence type="ECO:0000256" key="16">
    <source>
        <dbReference type="SAM" id="MobiDB-lite"/>
    </source>
</evidence>
<sequence length="1508" mass="171372">MDRLQRLQALQKDVAFTFGEAEQEINLLSGLASGKLFKFSEEKEQDYQQLLATVKSQGEIAAKNLEQALLITQAKVNGRLKMRETMDELFNQMDFEQAEMETRLHESLAQALRNEHKTRTQLEDSYHRIDQLTNRVNTLGHRLQLTSSQESAVCKCLKTLKAKFKQKETEVANVYDELQRVLEENKAYQEEVAESSTVNQALERDCKGLETRYTEVQRAMNDLTADKNQLRAQLQAEEEGCRLLHADFVLLVHAYNSSQQNVQQMQLTLDAQAKSLQAMKSVKQENKNQKDRLSTLEEELSKKKQEMKQLQMDIADLKTVREDLQHALTKEKEKNAMMKAGLQHQIKLTEAQAADLSAKLADAQKQNETLQKDSAEREQKAAESNASLGETVQRLQEELAQKQSQIEHDTSMHAQDAEQIKHLSEKLEILNKQAEDREQTIRDASLKLERFEACGNRLLQLAHHLEIDSVPDHLSSTNDASFTEEVGRTLAELEGACQKMGQEAKECRAILSEKSAELDLCNANLAELEKTIAQIKEDLSASKTREAERRTELGDALQQVTSKENAVHTLQLQLAEQKALNAETNQMLEGARNQAGQLAQDHQHALKELESSNQQIADLRAQMDVVEDLKVNVERLETSLGQAKEALDEKEQTVREHQQRAEDMKAEITQLKNDLESLQDKINHLNTTTEEQKAEIARLNHKVQSIAEEMTEDIVEPLQAKYTDLTSEKETLHEDNLKMRQKVEDLEEALNKEIRSAKEKSEKLDQLQKWNTSLKEELDSARKPSTSGNASTKTKTVEDASPSMSADRNTSFTTEKTSDTTSTISSINTTATTSKTPTLKERLRQSDSPSKTKNKRTLTRLDMDITSPSPKKTRSDAMEANGNISNVISKAATSSGRTVKATAKIVVVAFSGFRDKEKVYNTKYREKLERIVRELNGSIYAGSDEFDLQITHVISPPRSRTLKCFAAALTSRWIIDPKWLEESHKVNEFLSEEPYGQKYTEKPFKDHAFFIAPSFKKESGKKTWRMDNCKQLIETFGEGRLVQEASDADIVICAANDTSHYKSKETWDWNTFIKHIPGSEIVAMLGTLLASLAHPSELKVLIKYKFFTSNNNIKQNRQIIANDPDKRKCYELLEATSRSFAMVIQELDVELRDAVCIFYLVLRGLDTVEDDMTLPLPRKTEILLKFHELIYQEGWTFNEIMLDGPNEKDRHLLVTFDTVIREFLRLKPRYQQVIADITKAMGKGMADFANGEYRENLSIKTKKDYDLYCHVVAGLVGWGLSDLFSASELEGPEIAADRAKSNSMGLFLQKTNIVRDYHEDLLDGRQFWPKEIWGDYIFKFADLAKQPTNEREALDCLAAMVINAMEHVADALHYLQALKNQSIFNFCAIPQVMAIATLALVFENIDVFKTKVKIRKGETVKLILGCQTMTDVVGIFRHYVRVISQKNDPRNKNFMNVSIVVGKIEAMIEKDFPKEVKALEARTKNDTSLYIAAILIGVLSLIVYRYVA</sequence>
<feature type="compositionally biased region" description="Basic and acidic residues" evidence="16">
    <location>
        <begin position="370"/>
        <end position="381"/>
    </location>
</feature>
<dbReference type="EC" id="2.5.1.21" evidence="4"/>
<evidence type="ECO:0000256" key="1">
    <source>
        <dbReference type="ARBA" id="ARBA00001946"/>
    </source>
</evidence>
<feature type="coiled-coil region" evidence="15">
    <location>
        <begin position="511"/>
        <end position="545"/>
    </location>
</feature>
<gene>
    <name evidence="19" type="ORF">BZG36_03291</name>
</gene>
<evidence type="ECO:0000256" key="6">
    <source>
        <dbReference type="ARBA" id="ARBA00022679"/>
    </source>
</evidence>
<dbReference type="InterPro" id="IPR036420">
    <property type="entry name" value="BRCT_dom_sf"/>
</dbReference>
<dbReference type="PROSITE" id="PS01045">
    <property type="entry name" value="SQUALEN_PHYTOEN_SYN_2"/>
    <property type="match status" value="1"/>
</dbReference>
<proteinExistence type="inferred from homology"/>
<evidence type="ECO:0000256" key="13">
    <source>
        <dbReference type="ARBA" id="ARBA00023166"/>
    </source>
</evidence>
<evidence type="ECO:0000256" key="5">
    <source>
        <dbReference type="ARBA" id="ARBA00022516"/>
    </source>
</evidence>
<dbReference type="SMART" id="SM00292">
    <property type="entry name" value="BRCT"/>
    <property type="match status" value="1"/>
</dbReference>
<dbReference type="NCBIfam" id="TIGR01559">
    <property type="entry name" value="squal_synth"/>
    <property type="match status" value="1"/>
</dbReference>
<dbReference type="SUPFAM" id="SSF48576">
    <property type="entry name" value="Terpenoid synthases"/>
    <property type="match status" value="1"/>
</dbReference>
<comment type="subcellular location">
    <subcellularLocation>
        <location evidence="2">Membrane</location>
    </subcellularLocation>
</comment>
<feature type="transmembrane region" description="Helical" evidence="17">
    <location>
        <begin position="1487"/>
        <end position="1507"/>
    </location>
</feature>
<keyword evidence="13" id="KW-1207">Sterol metabolism</keyword>
<organism evidence="19 20">
    <name type="scientific">Bifiguratus adelaidae</name>
    <dbReference type="NCBI Taxonomy" id="1938954"/>
    <lineage>
        <taxon>Eukaryota</taxon>
        <taxon>Fungi</taxon>
        <taxon>Fungi incertae sedis</taxon>
        <taxon>Mucoromycota</taxon>
        <taxon>Mucoromycotina</taxon>
        <taxon>Endogonomycetes</taxon>
        <taxon>Endogonales</taxon>
        <taxon>Endogonales incertae sedis</taxon>
        <taxon>Bifiguratus</taxon>
    </lineage>
</organism>
<evidence type="ECO:0000256" key="8">
    <source>
        <dbReference type="ARBA" id="ARBA00022955"/>
    </source>
</evidence>
<dbReference type="Proteomes" id="UP000242875">
    <property type="component" value="Unassembled WGS sequence"/>
</dbReference>
<keyword evidence="6" id="KW-0808">Transferase</keyword>